<reference evidence="1 2" key="1">
    <citation type="submission" date="2018-06" db="EMBL/GenBank/DDBJ databases">
        <title>Genomic Encyclopedia of Type Strains, Phase IV (KMG-IV): sequencing the most valuable type-strain genomes for metagenomic binning, comparative biology and taxonomic classification.</title>
        <authorList>
            <person name="Goeker M."/>
        </authorList>
    </citation>
    <scope>NUCLEOTIDE SEQUENCE [LARGE SCALE GENOMIC DNA]</scope>
    <source>
        <strain evidence="1 2">DSM 44599</strain>
    </source>
</reference>
<dbReference type="AlphaFoldDB" id="A0A366DI32"/>
<dbReference type="Proteomes" id="UP000252586">
    <property type="component" value="Unassembled WGS sequence"/>
</dbReference>
<name>A0A366DI32_9NOCA</name>
<sequence length="98" mass="10809">MLYTESTRAALIAEMDGYISDLGTYKAALLAASAKLVRHGWEENEAAGIFQERMDLLTNAQETGELDDTHVKIGKLRDAINAAFDNAKAADRRVYNAF</sequence>
<dbReference type="RefSeq" id="WP_067507387.1">
    <property type="nucleotide sequence ID" value="NZ_QNRE01000008.1"/>
</dbReference>
<protein>
    <recommendedName>
        <fullName evidence="3">WXG100 family type VII secretion target</fullName>
    </recommendedName>
</protein>
<gene>
    <name evidence="1" type="ORF">DFR74_108133</name>
</gene>
<comment type="caution">
    <text evidence="1">The sequence shown here is derived from an EMBL/GenBank/DDBJ whole genome shotgun (WGS) entry which is preliminary data.</text>
</comment>
<evidence type="ECO:0008006" key="3">
    <source>
        <dbReference type="Google" id="ProtNLM"/>
    </source>
</evidence>
<dbReference type="OrthoDB" id="4554252at2"/>
<proteinExistence type="predicted"/>
<organism evidence="1 2">
    <name type="scientific">Nocardia puris</name>
    <dbReference type="NCBI Taxonomy" id="208602"/>
    <lineage>
        <taxon>Bacteria</taxon>
        <taxon>Bacillati</taxon>
        <taxon>Actinomycetota</taxon>
        <taxon>Actinomycetes</taxon>
        <taxon>Mycobacteriales</taxon>
        <taxon>Nocardiaceae</taxon>
        <taxon>Nocardia</taxon>
    </lineage>
</organism>
<dbReference type="EMBL" id="QNRE01000008">
    <property type="protein sequence ID" value="RBO88908.1"/>
    <property type="molecule type" value="Genomic_DNA"/>
</dbReference>
<evidence type="ECO:0000313" key="1">
    <source>
        <dbReference type="EMBL" id="RBO88908.1"/>
    </source>
</evidence>
<keyword evidence="2" id="KW-1185">Reference proteome</keyword>
<accession>A0A366DI32</accession>
<evidence type="ECO:0000313" key="2">
    <source>
        <dbReference type="Proteomes" id="UP000252586"/>
    </source>
</evidence>
<dbReference type="STRING" id="1210090.GCA_001613185_02162"/>